<dbReference type="EMBL" id="JDRY01000166">
    <property type="protein sequence ID" value="KGM93590.1"/>
    <property type="molecule type" value="Genomic_DNA"/>
</dbReference>
<dbReference type="NCBIfam" id="NF033573">
    <property type="entry name" value="transpos_IS200"/>
    <property type="match status" value="1"/>
</dbReference>
<comment type="caution">
    <text evidence="2">The sequence shown here is derived from an EMBL/GenBank/DDBJ whole genome shotgun (WGS) entry which is preliminary data.</text>
</comment>
<evidence type="ECO:0000313" key="2">
    <source>
        <dbReference type="EMBL" id="KGM93590.1"/>
    </source>
</evidence>
<dbReference type="GO" id="GO:0004803">
    <property type="term" value="F:transposase activity"/>
    <property type="evidence" value="ECO:0007669"/>
    <property type="project" value="InterPro"/>
</dbReference>
<dbReference type="Pfam" id="PF01797">
    <property type="entry name" value="Y1_Tnp"/>
    <property type="match status" value="1"/>
</dbReference>
<feature type="domain" description="Transposase IS200-like" evidence="1">
    <location>
        <begin position="12"/>
        <end position="129"/>
    </location>
</feature>
<name>A0A0A0I1P3_CLOBO</name>
<dbReference type="SMART" id="SM01321">
    <property type="entry name" value="Y1_Tnp"/>
    <property type="match status" value="1"/>
</dbReference>
<dbReference type="InterPro" id="IPR036515">
    <property type="entry name" value="Transposase_17_sf"/>
</dbReference>
<dbReference type="RefSeq" id="WP_039260055.1">
    <property type="nucleotide sequence ID" value="NZ_JDRY01000166.1"/>
</dbReference>
<dbReference type="GO" id="GO:0003677">
    <property type="term" value="F:DNA binding"/>
    <property type="evidence" value="ECO:0007669"/>
    <property type="project" value="InterPro"/>
</dbReference>
<dbReference type="InterPro" id="IPR002686">
    <property type="entry name" value="Transposase_17"/>
</dbReference>
<organism evidence="2 3">
    <name type="scientific">Clostridium botulinum C/D str. DC5</name>
    <dbReference type="NCBI Taxonomy" id="1443128"/>
    <lineage>
        <taxon>Bacteria</taxon>
        <taxon>Bacillati</taxon>
        <taxon>Bacillota</taxon>
        <taxon>Clostridia</taxon>
        <taxon>Eubacteriales</taxon>
        <taxon>Clostridiaceae</taxon>
        <taxon>Clostridium</taxon>
    </lineage>
</organism>
<dbReference type="PANTHER" id="PTHR33360:SF2">
    <property type="entry name" value="TRANSPOSASE FOR INSERTION SEQUENCE ELEMENT IS200"/>
    <property type="match status" value="1"/>
</dbReference>
<dbReference type="AlphaFoldDB" id="A0A0A0I1P3"/>
<evidence type="ECO:0000259" key="1">
    <source>
        <dbReference type="SMART" id="SM01321"/>
    </source>
</evidence>
<proteinExistence type="predicted"/>
<gene>
    <name evidence="2" type="ORF">Z955_14685</name>
</gene>
<dbReference type="GO" id="GO:0006313">
    <property type="term" value="P:DNA transposition"/>
    <property type="evidence" value="ECO:0007669"/>
    <property type="project" value="InterPro"/>
</dbReference>
<sequence length="133" mass="15921">MENKYRKTSTTVSLINYHFIFCPRYRRKIFDISNVENRFKELVKNICEELDIKIIAIECDRDHTHMFLNCLPTLSPRDIMQKIKGVTSRELRKEFVELSKMPSLWTRSYFVSTAGNISSETVKQYVENQKKRY</sequence>
<reference evidence="2 3" key="1">
    <citation type="submission" date="2014-01" db="EMBL/GenBank/DDBJ databases">
        <title>Plasmidome dynamics in the species complex Clostridium novyi sensu lato converts strains of independent lineages into distinctly different pathogens.</title>
        <authorList>
            <person name="Skarin H."/>
            <person name="Segerman B."/>
        </authorList>
    </citation>
    <scope>NUCLEOTIDE SEQUENCE [LARGE SCALE GENOMIC DNA]</scope>
    <source>
        <strain evidence="2 3">DC5</strain>
    </source>
</reference>
<dbReference type="PANTHER" id="PTHR33360">
    <property type="entry name" value="TRANSPOSASE FOR INSERTION SEQUENCE ELEMENT IS200"/>
    <property type="match status" value="1"/>
</dbReference>
<evidence type="ECO:0000313" key="3">
    <source>
        <dbReference type="Proteomes" id="UP000030014"/>
    </source>
</evidence>
<accession>A0A0A0I1P3</accession>
<dbReference type="Gene3D" id="3.30.70.1290">
    <property type="entry name" value="Transposase IS200-like"/>
    <property type="match status" value="1"/>
</dbReference>
<dbReference type="Proteomes" id="UP000030014">
    <property type="component" value="Unassembled WGS sequence"/>
</dbReference>
<dbReference type="SUPFAM" id="SSF143422">
    <property type="entry name" value="Transposase IS200-like"/>
    <property type="match status" value="1"/>
</dbReference>
<protein>
    <submittedName>
        <fullName evidence="2">Transposase</fullName>
    </submittedName>
</protein>